<evidence type="ECO:0000313" key="2">
    <source>
        <dbReference type="Proteomes" id="UP001652542"/>
    </source>
</evidence>
<reference evidence="1 2" key="1">
    <citation type="submission" date="2022-10" db="EMBL/GenBank/DDBJ databases">
        <title>Defluviimonas sp. nov., isolated from ocean surface water.</title>
        <authorList>
            <person name="He W."/>
            <person name="Wang L."/>
            <person name="Zhang D.-F."/>
        </authorList>
    </citation>
    <scope>NUCLEOTIDE SEQUENCE [LARGE SCALE GENOMIC DNA]</scope>
    <source>
        <strain evidence="1 2">WL0002</strain>
    </source>
</reference>
<gene>
    <name evidence="1" type="ORF">OEW28_08725</name>
</gene>
<dbReference type="Proteomes" id="UP001652542">
    <property type="component" value="Unassembled WGS sequence"/>
</dbReference>
<comment type="caution">
    <text evidence="1">The sequence shown here is derived from an EMBL/GenBank/DDBJ whole genome shotgun (WGS) entry which is preliminary data.</text>
</comment>
<proteinExistence type="predicted"/>
<keyword evidence="2" id="KW-1185">Reference proteome</keyword>
<organism evidence="1 2">
    <name type="scientific">Albidovulum marisflavi</name>
    <dbReference type="NCBI Taxonomy" id="2984159"/>
    <lineage>
        <taxon>Bacteria</taxon>
        <taxon>Pseudomonadati</taxon>
        <taxon>Pseudomonadota</taxon>
        <taxon>Alphaproteobacteria</taxon>
        <taxon>Rhodobacterales</taxon>
        <taxon>Paracoccaceae</taxon>
        <taxon>Albidovulum</taxon>
    </lineage>
</organism>
<accession>A0ABT2ZD89</accession>
<name>A0ABT2ZD89_9RHOB</name>
<sequence length="262" mass="28599">MDSYFPDARLMDAADTDALVRALEGCAADWVFVMGPDLLPYSTLPGARPDHLHIAKRRPVRFLSRNSVTGEFDAEHGPELWPCDLLLRKASQWGAAPDVSLVPQAMAQWYVNATGETTFRNAHASISARLAMPGDAQARRELEISASLGADAPHGYAWIAGACAALLGLSEQSAAWIEDAEAARLAAADSARRVRLETDFEVRVLTPGECRIIRDLCFQMPPAQIYGRAAKLAEDGTKEGDRNARILRAAGDWLWLGQYPPD</sequence>
<evidence type="ECO:0000313" key="1">
    <source>
        <dbReference type="EMBL" id="MCV2868711.1"/>
    </source>
</evidence>
<dbReference type="EMBL" id="JAOWKY010000001">
    <property type="protein sequence ID" value="MCV2868711.1"/>
    <property type="molecule type" value="Genomic_DNA"/>
</dbReference>
<dbReference type="RefSeq" id="WP_263734306.1">
    <property type="nucleotide sequence ID" value="NZ_JAOWKY010000001.1"/>
</dbReference>
<protein>
    <submittedName>
        <fullName evidence="1">Uncharacterized protein</fullName>
    </submittedName>
</protein>